<accession>X1E093</accession>
<proteinExistence type="predicted"/>
<dbReference type="EMBL" id="BART01020260">
    <property type="protein sequence ID" value="GAH02068.1"/>
    <property type="molecule type" value="Genomic_DNA"/>
</dbReference>
<sequence length="35" mass="3810">LTKYPPEGITLKPILWGSAVIELTVFTEKSHGGIL</sequence>
<reference evidence="1" key="1">
    <citation type="journal article" date="2014" name="Front. Microbiol.">
        <title>High frequency of phylogenetically diverse reductive dehalogenase-homologous genes in deep subseafloor sedimentary metagenomes.</title>
        <authorList>
            <person name="Kawai M."/>
            <person name="Futagami T."/>
            <person name="Toyoda A."/>
            <person name="Takaki Y."/>
            <person name="Nishi S."/>
            <person name="Hori S."/>
            <person name="Arai W."/>
            <person name="Tsubouchi T."/>
            <person name="Morono Y."/>
            <person name="Uchiyama I."/>
            <person name="Ito T."/>
            <person name="Fujiyama A."/>
            <person name="Inagaki F."/>
            <person name="Takami H."/>
        </authorList>
    </citation>
    <scope>NUCLEOTIDE SEQUENCE</scope>
    <source>
        <strain evidence="1">Expedition CK06-06</strain>
    </source>
</reference>
<name>X1E093_9ZZZZ</name>
<protein>
    <submittedName>
        <fullName evidence="1">Uncharacterized protein</fullName>
    </submittedName>
</protein>
<organism evidence="1">
    <name type="scientific">marine sediment metagenome</name>
    <dbReference type="NCBI Taxonomy" id="412755"/>
    <lineage>
        <taxon>unclassified sequences</taxon>
        <taxon>metagenomes</taxon>
        <taxon>ecological metagenomes</taxon>
    </lineage>
</organism>
<dbReference type="AlphaFoldDB" id="X1E093"/>
<evidence type="ECO:0000313" key="1">
    <source>
        <dbReference type="EMBL" id="GAH02068.1"/>
    </source>
</evidence>
<feature type="non-terminal residue" evidence="1">
    <location>
        <position position="1"/>
    </location>
</feature>
<comment type="caution">
    <text evidence="1">The sequence shown here is derived from an EMBL/GenBank/DDBJ whole genome shotgun (WGS) entry which is preliminary data.</text>
</comment>
<gene>
    <name evidence="1" type="ORF">S01H4_37674</name>
</gene>